<accession>A0A928V9J1</accession>
<dbReference type="AlphaFoldDB" id="A0A928V9J1"/>
<name>A0A928V9J1_9GAMM</name>
<keyword evidence="2" id="KW-1185">Reference proteome</keyword>
<protein>
    <submittedName>
        <fullName evidence="1">Uncharacterized protein</fullName>
    </submittedName>
</protein>
<evidence type="ECO:0000313" key="1">
    <source>
        <dbReference type="EMBL" id="MBE8718519.1"/>
    </source>
</evidence>
<organism evidence="1 2">
    <name type="scientific">Cellvibrio polysaccharolyticus</name>
    <dbReference type="NCBI Taxonomy" id="2082724"/>
    <lineage>
        <taxon>Bacteria</taxon>
        <taxon>Pseudomonadati</taxon>
        <taxon>Pseudomonadota</taxon>
        <taxon>Gammaproteobacteria</taxon>
        <taxon>Cellvibrionales</taxon>
        <taxon>Cellvibrionaceae</taxon>
        <taxon>Cellvibrio</taxon>
    </lineage>
</organism>
<dbReference type="Proteomes" id="UP000652567">
    <property type="component" value="Unassembled WGS sequence"/>
</dbReference>
<comment type="caution">
    <text evidence="1">The sequence shown here is derived from an EMBL/GenBank/DDBJ whole genome shotgun (WGS) entry which is preliminary data.</text>
</comment>
<proteinExistence type="predicted"/>
<reference evidence="1" key="1">
    <citation type="submission" date="2018-07" db="EMBL/GenBank/DDBJ databases">
        <title>Genome assembly of strain Ka43.</title>
        <authorList>
            <person name="Kukolya J."/>
            <person name="Nagy I."/>
            <person name="Horvath B."/>
            <person name="Toth A."/>
        </authorList>
    </citation>
    <scope>NUCLEOTIDE SEQUENCE</scope>
    <source>
        <strain evidence="1">KB43</strain>
    </source>
</reference>
<gene>
    <name evidence="1" type="ORF">C4F51_15145</name>
</gene>
<sequence>MGSGWFGFGWAEQEKAQVIIDCLPFSGSPLLNAASFRGDYHRVSHDSLFVLDIAKHNVDTKITVNNILIIMLTFA</sequence>
<evidence type="ECO:0000313" key="2">
    <source>
        <dbReference type="Proteomes" id="UP000652567"/>
    </source>
</evidence>
<dbReference type="EMBL" id="PRDL01000001">
    <property type="protein sequence ID" value="MBE8718519.1"/>
    <property type="molecule type" value="Genomic_DNA"/>
</dbReference>